<organism evidence="3 4">
    <name type="scientific">Pseudomonas kielensis</name>
    <dbReference type="NCBI Taxonomy" id="2762577"/>
    <lineage>
        <taxon>Bacteria</taxon>
        <taxon>Pseudomonadati</taxon>
        <taxon>Pseudomonadota</taxon>
        <taxon>Gammaproteobacteria</taxon>
        <taxon>Pseudomonadales</taxon>
        <taxon>Pseudomonadaceae</taxon>
        <taxon>Pseudomonas</taxon>
    </lineage>
</organism>
<dbReference type="InterPro" id="IPR036116">
    <property type="entry name" value="FN3_sf"/>
</dbReference>
<dbReference type="CDD" id="cd00063">
    <property type="entry name" value="FN3"/>
    <property type="match status" value="4"/>
</dbReference>
<name>A0A7X1GAL8_9PSED</name>
<protein>
    <submittedName>
        <fullName evidence="3">Fibronectin type III domain-containing protein</fullName>
    </submittedName>
</protein>
<dbReference type="InterPro" id="IPR003961">
    <property type="entry name" value="FN3_dom"/>
</dbReference>
<dbReference type="PANTHER" id="PTHR46708">
    <property type="entry name" value="TENASCIN"/>
    <property type="match status" value="1"/>
</dbReference>
<keyword evidence="1" id="KW-0677">Repeat</keyword>
<dbReference type="RefSeq" id="WP_185818021.1">
    <property type="nucleotide sequence ID" value="NZ_JACMYG010000003.1"/>
</dbReference>
<gene>
    <name evidence="3" type="ORF">H7995_03975</name>
</gene>
<dbReference type="EMBL" id="JACMYG010000003">
    <property type="protein sequence ID" value="MBC2688951.1"/>
    <property type="molecule type" value="Genomic_DNA"/>
</dbReference>
<dbReference type="SMART" id="SM00060">
    <property type="entry name" value="FN3"/>
    <property type="match status" value="4"/>
</dbReference>
<dbReference type="PROSITE" id="PS50853">
    <property type="entry name" value="FN3"/>
    <property type="match status" value="3"/>
</dbReference>
<feature type="domain" description="Fibronectin type-III" evidence="2">
    <location>
        <begin position="97"/>
        <end position="184"/>
    </location>
</feature>
<dbReference type="Pfam" id="PF00041">
    <property type="entry name" value="fn3"/>
    <property type="match status" value="2"/>
</dbReference>
<dbReference type="InterPro" id="IPR013783">
    <property type="entry name" value="Ig-like_fold"/>
</dbReference>
<reference evidence="3 4" key="1">
    <citation type="submission" date="2020-08" db="EMBL/GenBank/DDBJ databases">
        <title>Pseudomonas sp. nov.</title>
        <authorList>
            <person name="Gieschler S."/>
            <person name="Fiedler G."/>
            <person name="Brinks E."/>
            <person name="Boehnlein C."/>
            <person name="Franz C.M.A.P."/>
            <person name="Kabisch J."/>
        </authorList>
    </citation>
    <scope>NUCLEOTIDE SEQUENCE [LARGE SCALE GENOMIC DNA]</scope>
    <source>
        <strain evidence="3 4">MBT-1</strain>
    </source>
</reference>
<evidence type="ECO:0000313" key="4">
    <source>
        <dbReference type="Proteomes" id="UP000526003"/>
    </source>
</evidence>
<keyword evidence="4" id="KW-1185">Reference proteome</keyword>
<evidence type="ECO:0000313" key="3">
    <source>
        <dbReference type="EMBL" id="MBC2688951.1"/>
    </source>
</evidence>
<evidence type="ECO:0000256" key="1">
    <source>
        <dbReference type="ARBA" id="ARBA00022737"/>
    </source>
</evidence>
<dbReference type="SUPFAM" id="SSF49265">
    <property type="entry name" value="Fibronectin type III"/>
    <property type="match status" value="3"/>
</dbReference>
<proteinExistence type="predicted"/>
<evidence type="ECO:0000259" key="2">
    <source>
        <dbReference type="PROSITE" id="PS50853"/>
    </source>
</evidence>
<dbReference type="InterPro" id="IPR050991">
    <property type="entry name" value="ECM_Regulatory_Proteins"/>
</dbReference>
<comment type="caution">
    <text evidence="3">The sequence shown here is derived from an EMBL/GenBank/DDBJ whole genome shotgun (WGS) entry which is preliminary data.</text>
</comment>
<dbReference type="PANTHER" id="PTHR46708:SF11">
    <property type="entry name" value="RECEPTOR-TYPE TYROSINE-PROTEIN PHOSPHATASE ETA-LIKE"/>
    <property type="match status" value="1"/>
</dbReference>
<dbReference type="AlphaFoldDB" id="A0A7X1GAL8"/>
<accession>A0A7X1GAL8</accession>
<dbReference type="Gene3D" id="2.60.40.10">
    <property type="entry name" value="Immunoglobulins"/>
    <property type="match status" value="4"/>
</dbReference>
<dbReference type="Proteomes" id="UP000526003">
    <property type="component" value="Unassembled WGS sequence"/>
</dbReference>
<sequence length="353" mass="38617">MICSPGGIQGERTSPTTARLTWDEPYTQCVYCPYNASGYEVMAEGLATLTVSRPPCVINGLNPNQEYFFYLYAKAAGNIRSNPSRARIGLYVPDRTPPSKPTQLRTESVASKRVNLAWMASVDNGGVVEYQVFCDGKLMGSTDSTRYTVANLNDMTTYIFMVRARDPDGNYADSDPLTVSTPDWTAPSTPGNLRASAITNNSVVLEWNASQDNVGVSGYELRNGSWLLDTVRDTRYQVAGLSSNTNYSFSVIALDAAGNRSDGTVIWVTTSAESNAPTELRLFRQLGRGDLTWRPPVQSGGVTGYQVFLDGTFLRELSDTFISLYNLTPGTEHLFEVRAIRNGVLSDPASIRG</sequence>
<feature type="domain" description="Fibronectin type-III" evidence="2">
    <location>
        <begin position="189"/>
        <end position="273"/>
    </location>
</feature>
<feature type="domain" description="Fibronectin type-III" evidence="2">
    <location>
        <begin position="4"/>
        <end position="95"/>
    </location>
</feature>